<dbReference type="EC" id="5.6.2.4" evidence="12"/>
<sequence>MKRDAASAAQVRAADPAGNVWLGANAGSGKTSVLTDRVARLLLKGAKPGSILCLTYTKAAATEMQNRLFERLGKWAMLGDAPLAADLARLGLDGPQDREDLNRARRLFAQAIETPGGLRIQTIHSFCAGLLRRFPMEAGISPAFTEMEERATRLLQAEVLEDLAAGDGAAAFADLVKVTGSEGQTFDLLSAILSERDSFEAGLDETKTLAVLGAPIDLTEQKLLAQVFLGDESAWLATLVAQISASPIRKDSDEKLANALSAALETAPSLNALAVLESVLLTKSGKAPFTAKIGSLPTKELRNSLGPIQQKLEQLMQRVEMARPLRLAWAVVQRSAVLYRFADLFLTEYKARKAARGALDFDDLISKARDLLSSPGTAPWVLYRLDGGISHILVDEAQDTSPAQWQVIRLLADEILAGQGASDQARTIFVVGDKKQSIYSFQGADAQEFDRMRQLFGERLANGADRGLADLTLEHSFRSSPLILSAVDAALGSDATALALGGAFRHAAYRGEMPGRIELWPPMLPEPEPKDDDWSNPVDLVPPEHHAVRMARRIAQQIGRMLAEGTQIPTKEGSERPLTPGDILILVQRRSELFAEILRALKQAGLPVAGADRMNLGGELAVKDLTALLAFLATPEDDLALAGALRSPLFGWDEGQLYDLAQGRKGYLWEALRNSGERGGSALKILTDLRNQTDFQRPFDLIEQILTRHGGREKLLARLGAEAEDGIDALLAQALAYERSEVPSLTGFLAWMQTDEVTIKRQLESGQNLIRVMTVHGAKGLESPVVILPETADRALPLRDVLVRLSEDGPLVWKAGAAENPVPVQAAVTEAKAAAARESLRLLYVAMTRAQSWLIVGAAGKLKSHGTAADDESEGEAWYDRVKAGLLAIGAEEDGEGGLLARFGAWPQPAKSPDVTQAKPLSVRPDLALAAAPRPAPRPVSPSSLGGAKVLTGEEPLAKELAGDGKTAGTALHRLLEYLPGQDPVDWSALAEALIPDPDLRQRALDTARRLLTDPALEAIFVPEALVEVGITAVLDGQPLLGSIDRLVAGPDRILAVDYKSNAVEPRDVAEVPEGIRRQMAAYATALAQIYPGKKIDTAVLWTGSGRLMPLG</sequence>
<evidence type="ECO:0000256" key="2">
    <source>
        <dbReference type="ARBA" id="ARBA00022741"/>
    </source>
</evidence>
<evidence type="ECO:0000256" key="5">
    <source>
        <dbReference type="ARBA" id="ARBA00022806"/>
    </source>
</evidence>
<comment type="catalytic activity">
    <reaction evidence="14">
        <text>ATP + H2O = ADP + phosphate + H(+)</text>
        <dbReference type="Rhea" id="RHEA:13065"/>
        <dbReference type="ChEBI" id="CHEBI:15377"/>
        <dbReference type="ChEBI" id="CHEBI:15378"/>
        <dbReference type="ChEBI" id="CHEBI:30616"/>
        <dbReference type="ChEBI" id="CHEBI:43474"/>
        <dbReference type="ChEBI" id="CHEBI:456216"/>
        <dbReference type="EC" id="5.6.2.4"/>
    </reaction>
</comment>
<keyword evidence="7 15" id="KW-0067">ATP-binding</keyword>
<dbReference type="NCBIfam" id="TIGR02784">
    <property type="entry name" value="addA_alphas"/>
    <property type="match status" value="1"/>
</dbReference>
<dbReference type="Gene3D" id="1.10.486.10">
    <property type="entry name" value="PCRA, domain 4"/>
    <property type="match status" value="1"/>
</dbReference>
<dbReference type="Gene3D" id="3.40.50.300">
    <property type="entry name" value="P-loop containing nucleotide triphosphate hydrolases"/>
    <property type="match status" value="3"/>
</dbReference>
<evidence type="ECO:0000256" key="13">
    <source>
        <dbReference type="ARBA" id="ARBA00034923"/>
    </source>
</evidence>
<keyword evidence="4 15" id="KW-0378">Hydrolase</keyword>
<protein>
    <recommendedName>
        <fullName evidence="12">DNA 3'-5' helicase</fullName>
        <ecNumber evidence="12">5.6.2.4</ecNumber>
    </recommendedName>
    <alternativeName>
        <fullName evidence="13">DNA 3'-5' helicase II</fullName>
    </alternativeName>
</protein>
<comment type="catalytic activity">
    <reaction evidence="11">
        <text>Couples ATP hydrolysis with the unwinding of duplex DNA by translocating in the 3'-5' direction.</text>
        <dbReference type="EC" id="5.6.2.4"/>
    </reaction>
</comment>
<evidence type="ECO:0000256" key="12">
    <source>
        <dbReference type="ARBA" id="ARBA00034808"/>
    </source>
</evidence>
<dbReference type="EMBL" id="BMYJ01000003">
    <property type="protein sequence ID" value="GHC51591.1"/>
    <property type="molecule type" value="Genomic_DNA"/>
</dbReference>
<dbReference type="InterPro" id="IPR014151">
    <property type="entry name" value="DNA_helicase_AddA"/>
</dbReference>
<dbReference type="InterPro" id="IPR011604">
    <property type="entry name" value="PDDEXK-like_dom_sf"/>
</dbReference>
<keyword evidence="5 15" id="KW-0347">Helicase</keyword>
<dbReference type="GO" id="GO:0003677">
    <property type="term" value="F:DNA binding"/>
    <property type="evidence" value="ECO:0007669"/>
    <property type="project" value="UniProtKB-KW"/>
</dbReference>
<keyword evidence="6" id="KW-0269">Exonuclease</keyword>
<keyword evidence="8" id="KW-0238">DNA-binding</keyword>
<dbReference type="GO" id="GO:0004527">
    <property type="term" value="F:exonuclease activity"/>
    <property type="evidence" value="ECO:0007669"/>
    <property type="project" value="UniProtKB-KW"/>
</dbReference>
<dbReference type="GO" id="GO:0043138">
    <property type="term" value="F:3'-5' DNA helicase activity"/>
    <property type="evidence" value="ECO:0007669"/>
    <property type="project" value="UniProtKB-EC"/>
</dbReference>
<feature type="domain" description="UvrD-like helicase ATP-binding" evidence="16">
    <location>
        <begin position="3"/>
        <end position="480"/>
    </location>
</feature>
<evidence type="ECO:0000313" key="18">
    <source>
        <dbReference type="EMBL" id="GHC51591.1"/>
    </source>
</evidence>
<dbReference type="InterPro" id="IPR014016">
    <property type="entry name" value="UvrD-like_ATP-bd"/>
</dbReference>
<keyword evidence="2 15" id="KW-0547">Nucleotide-binding</keyword>
<feature type="binding site" evidence="15">
    <location>
        <begin position="24"/>
        <end position="31"/>
    </location>
    <ligand>
        <name>ATP</name>
        <dbReference type="ChEBI" id="CHEBI:30616"/>
    </ligand>
</feature>
<dbReference type="GO" id="GO:0005829">
    <property type="term" value="C:cytosol"/>
    <property type="evidence" value="ECO:0007669"/>
    <property type="project" value="TreeGrafter"/>
</dbReference>
<evidence type="ECO:0000256" key="7">
    <source>
        <dbReference type="ARBA" id="ARBA00022840"/>
    </source>
</evidence>
<feature type="domain" description="UvrD-like helicase C-terminal" evidence="17">
    <location>
        <begin position="507"/>
        <end position="780"/>
    </location>
</feature>
<evidence type="ECO:0000256" key="10">
    <source>
        <dbReference type="ARBA" id="ARBA00023235"/>
    </source>
</evidence>
<dbReference type="Gene3D" id="3.90.320.10">
    <property type="match status" value="1"/>
</dbReference>
<dbReference type="InterPro" id="IPR011335">
    <property type="entry name" value="Restrct_endonuc-II-like"/>
</dbReference>
<evidence type="ECO:0000256" key="9">
    <source>
        <dbReference type="ARBA" id="ARBA00023204"/>
    </source>
</evidence>
<keyword evidence="19" id="KW-1185">Reference proteome</keyword>
<dbReference type="SUPFAM" id="SSF52540">
    <property type="entry name" value="P-loop containing nucleoside triphosphate hydrolases"/>
    <property type="match status" value="1"/>
</dbReference>
<dbReference type="PROSITE" id="PS51198">
    <property type="entry name" value="UVRD_HELICASE_ATP_BIND"/>
    <property type="match status" value="1"/>
</dbReference>
<evidence type="ECO:0000256" key="15">
    <source>
        <dbReference type="PROSITE-ProRule" id="PRU00560"/>
    </source>
</evidence>
<dbReference type="GO" id="GO:0033202">
    <property type="term" value="C:DNA helicase complex"/>
    <property type="evidence" value="ECO:0007669"/>
    <property type="project" value="TreeGrafter"/>
</dbReference>
<keyword evidence="1" id="KW-0540">Nuclease</keyword>
<evidence type="ECO:0000256" key="4">
    <source>
        <dbReference type="ARBA" id="ARBA00022801"/>
    </source>
</evidence>
<evidence type="ECO:0000313" key="19">
    <source>
        <dbReference type="Proteomes" id="UP000638981"/>
    </source>
</evidence>
<keyword evidence="3" id="KW-0227">DNA damage</keyword>
<dbReference type="Pfam" id="PF13361">
    <property type="entry name" value="UvrD_C"/>
    <property type="match status" value="1"/>
</dbReference>
<dbReference type="InterPro" id="IPR000212">
    <property type="entry name" value="DNA_helicase_UvrD/REP"/>
</dbReference>
<reference evidence="18" key="2">
    <citation type="submission" date="2020-09" db="EMBL/GenBank/DDBJ databases">
        <authorList>
            <person name="Sun Q."/>
            <person name="Kim S."/>
        </authorList>
    </citation>
    <scope>NUCLEOTIDE SEQUENCE</scope>
    <source>
        <strain evidence="18">KCTC 23310</strain>
    </source>
</reference>
<proteinExistence type="predicted"/>
<comment type="caution">
    <text evidence="18">The sequence shown here is derived from an EMBL/GenBank/DDBJ whole genome shotgun (WGS) entry which is preliminary data.</text>
</comment>
<evidence type="ECO:0000256" key="14">
    <source>
        <dbReference type="ARBA" id="ARBA00048988"/>
    </source>
</evidence>
<evidence type="ECO:0000259" key="16">
    <source>
        <dbReference type="PROSITE" id="PS51198"/>
    </source>
</evidence>
<evidence type="ECO:0000256" key="11">
    <source>
        <dbReference type="ARBA" id="ARBA00034617"/>
    </source>
</evidence>
<dbReference type="InterPro" id="IPR014017">
    <property type="entry name" value="DNA_helicase_UvrD-like_C"/>
</dbReference>
<dbReference type="Proteomes" id="UP000638981">
    <property type="component" value="Unassembled WGS sequence"/>
</dbReference>
<dbReference type="RefSeq" id="WP_189410765.1">
    <property type="nucleotide sequence ID" value="NZ_BMYJ01000003.1"/>
</dbReference>
<dbReference type="InterPro" id="IPR038726">
    <property type="entry name" value="PDDEXK_AddAB-type"/>
</dbReference>
<dbReference type="GO" id="GO:0005524">
    <property type="term" value="F:ATP binding"/>
    <property type="evidence" value="ECO:0007669"/>
    <property type="project" value="UniProtKB-UniRule"/>
</dbReference>
<dbReference type="GO" id="GO:0000725">
    <property type="term" value="P:recombinational repair"/>
    <property type="evidence" value="ECO:0007669"/>
    <property type="project" value="TreeGrafter"/>
</dbReference>
<dbReference type="AlphaFoldDB" id="A0A918WJH4"/>
<evidence type="ECO:0000256" key="6">
    <source>
        <dbReference type="ARBA" id="ARBA00022839"/>
    </source>
</evidence>
<evidence type="ECO:0000256" key="3">
    <source>
        <dbReference type="ARBA" id="ARBA00022763"/>
    </source>
</evidence>
<evidence type="ECO:0000256" key="8">
    <source>
        <dbReference type="ARBA" id="ARBA00023125"/>
    </source>
</evidence>
<keyword evidence="10" id="KW-0413">Isomerase</keyword>
<dbReference type="PANTHER" id="PTHR11070:SF2">
    <property type="entry name" value="ATP-DEPENDENT DNA HELICASE SRS2"/>
    <property type="match status" value="1"/>
</dbReference>
<dbReference type="SUPFAM" id="SSF52980">
    <property type="entry name" value="Restriction endonuclease-like"/>
    <property type="match status" value="1"/>
</dbReference>
<keyword evidence="9" id="KW-0234">DNA repair</keyword>
<dbReference type="Pfam" id="PF12705">
    <property type="entry name" value="PDDEXK_1"/>
    <property type="match status" value="1"/>
</dbReference>
<evidence type="ECO:0000256" key="1">
    <source>
        <dbReference type="ARBA" id="ARBA00022722"/>
    </source>
</evidence>
<accession>A0A918WJH4</accession>
<dbReference type="Gene3D" id="3.30.160.800">
    <property type="match status" value="1"/>
</dbReference>
<dbReference type="InterPro" id="IPR027417">
    <property type="entry name" value="P-loop_NTPase"/>
</dbReference>
<evidence type="ECO:0000259" key="17">
    <source>
        <dbReference type="PROSITE" id="PS51217"/>
    </source>
</evidence>
<reference evidence="18" key="1">
    <citation type="journal article" date="2014" name="Int. J. Syst. Evol. Microbiol.">
        <title>Complete genome sequence of Corynebacterium casei LMG S-19264T (=DSM 44701T), isolated from a smear-ripened cheese.</title>
        <authorList>
            <consortium name="US DOE Joint Genome Institute (JGI-PGF)"/>
            <person name="Walter F."/>
            <person name="Albersmeier A."/>
            <person name="Kalinowski J."/>
            <person name="Ruckert C."/>
        </authorList>
    </citation>
    <scope>NUCLEOTIDE SEQUENCE</scope>
    <source>
        <strain evidence="18">KCTC 23310</strain>
    </source>
</reference>
<dbReference type="PROSITE" id="PS51217">
    <property type="entry name" value="UVRD_HELICASE_CTER"/>
    <property type="match status" value="1"/>
</dbReference>
<organism evidence="18 19">
    <name type="scientific">Neogemmobacter tilapiae</name>
    <dbReference type="NCBI Taxonomy" id="875041"/>
    <lineage>
        <taxon>Bacteria</taxon>
        <taxon>Pseudomonadati</taxon>
        <taxon>Pseudomonadota</taxon>
        <taxon>Alphaproteobacteria</taxon>
        <taxon>Rhodobacterales</taxon>
        <taxon>Paracoccaceae</taxon>
        <taxon>Neogemmobacter</taxon>
    </lineage>
</organism>
<name>A0A918WJH4_9RHOB</name>
<gene>
    <name evidence="18" type="ORF">GCM10007315_12510</name>
</gene>
<dbReference type="Pfam" id="PF00580">
    <property type="entry name" value="UvrD-helicase"/>
    <property type="match status" value="1"/>
</dbReference>
<dbReference type="PANTHER" id="PTHR11070">
    <property type="entry name" value="UVRD / RECB / PCRA DNA HELICASE FAMILY MEMBER"/>
    <property type="match status" value="1"/>
</dbReference>